<dbReference type="CDD" id="cd08760">
    <property type="entry name" value="Cyt_b561_FRRS1_like"/>
    <property type="match status" value="1"/>
</dbReference>
<dbReference type="AlphaFoldDB" id="A0AAV2EXW5"/>
<sequence length="262" mass="29406">MMVQSLASSTATTLVVLLLITVVPIASSFQGHPEPRNGHSISNHHDHDHNKLLFEITVHGFLLWASLGFLAPVGMLAIRLSHREECGTRLKILFYLHSISQIVALLLSTAGAVLSFKNFSNSFNNHHQRIGLSLYGIIWLQAVVGFIRPPRGSKRRSLWFLVHWMIGTTVCLLGIINVYTGLVAYHEKTSRSITKWIAALTVEVCLLALLYLFQDKWAYIRKQGVILGNDPAVRSIDRVVVFPQDNNKHKEPRSISLVQESL</sequence>
<keyword evidence="8 11" id="KW-1133">Transmembrane helix</keyword>
<protein>
    <recommendedName>
        <fullName evidence="13">Cytochrome b561 domain-containing protein</fullName>
    </recommendedName>
</protein>
<keyword evidence="12" id="KW-0732">Signal</keyword>
<organism evidence="14 15">
    <name type="scientific">Linum trigynum</name>
    <dbReference type="NCBI Taxonomy" id="586398"/>
    <lineage>
        <taxon>Eukaryota</taxon>
        <taxon>Viridiplantae</taxon>
        <taxon>Streptophyta</taxon>
        <taxon>Embryophyta</taxon>
        <taxon>Tracheophyta</taxon>
        <taxon>Spermatophyta</taxon>
        <taxon>Magnoliopsida</taxon>
        <taxon>eudicotyledons</taxon>
        <taxon>Gunneridae</taxon>
        <taxon>Pentapetalae</taxon>
        <taxon>rosids</taxon>
        <taxon>fabids</taxon>
        <taxon>Malpighiales</taxon>
        <taxon>Linaceae</taxon>
        <taxon>Linum</taxon>
    </lineage>
</organism>
<evidence type="ECO:0000256" key="9">
    <source>
        <dbReference type="ARBA" id="ARBA00023004"/>
    </source>
</evidence>
<dbReference type="GO" id="GO:0016020">
    <property type="term" value="C:membrane"/>
    <property type="evidence" value="ECO:0007669"/>
    <property type="project" value="UniProtKB-SubCell"/>
</dbReference>
<dbReference type="Proteomes" id="UP001497516">
    <property type="component" value="Chromosome 5"/>
</dbReference>
<evidence type="ECO:0000259" key="13">
    <source>
        <dbReference type="PROSITE" id="PS50939"/>
    </source>
</evidence>
<gene>
    <name evidence="14" type="ORF">LTRI10_LOCUS31369</name>
</gene>
<dbReference type="SMART" id="SM00665">
    <property type="entry name" value="B561"/>
    <property type="match status" value="1"/>
</dbReference>
<dbReference type="Gene3D" id="1.20.120.1770">
    <property type="match status" value="1"/>
</dbReference>
<feature type="domain" description="Cytochrome b561" evidence="13">
    <location>
        <begin position="6"/>
        <end position="221"/>
    </location>
</feature>
<evidence type="ECO:0000256" key="10">
    <source>
        <dbReference type="ARBA" id="ARBA00023136"/>
    </source>
</evidence>
<keyword evidence="15" id="KW-1185">Reference proteome</keyword>
<evidence type="ECO:0000313" key="14">
    <source>
        <dbReference type="EMBL" id="CAL1390594.1"/>
    </source>
</evidence>
<name>A0AAV2EXW5_9ROSI</name>
<dbReference type="InterPro" id="IPR045150">
    <property type="entry name" value="CYB561D1/2"/>
</dbReference>
<keyword evidence="5 11" id="KW-0812">Transmembrane</keyword>
<feature type="chain" id="PRO_5043696376" description="Cytochrome b561 domain-containing protein" evidence="12">
    <location>
        <begin position="29"/>
        <end position="262"/>
    </location>
</feature>
<dbReference type="InterPro" id="IPR006593">
    <property type="entry name" value="Cyt_b561/ferric_Rdtase_TM"/>
</dbReference>
<evidence type="ECO:0000256" key="12">
    <source>
        <dbReference type="SAM" id="SignalP"/>
    </source>
</evidence>
<evidence type="ECO:0000256" key="2">
    <source>
        <dbReference type="ARBA" id="ARBA00004141"/>
    </source>
</evidence>
<reference evidence="14 15" key="1">
    <citation type="submission" date="2024-04" db="EMBL/GenBank/DDBJ databases">
        <authorList>
            <person name="Fracassetti M."/>
        </authorList>
    </citation>
    <scope>NUCLEOTIDE SEQUENCE [LARGE SCALE GENOMIC DNA]</scope>
</reference>
<keyword evidence="9" id="KW-0408">Iron</keyword>
<evidence type="ECO:0000256" key="4">
    <source>
        <dbReference type="ARBA" id="ARBA00022617"/>
    </source>
</evidence>
<evidence type="ECO:0000256" key="8">
    <source>
        <dbReference type="ARBA" id="ARBA00022989"/>
    </source>
</evidence>
<dbReference type="PROSITE" id="PS50939">
    <property type="entry name" value="CYTOCHROME_B561"/>
    <property type="match status" value="1"/>
</dbReference>
<keyword evidence="3" id="KW-0813">Transport</keyword>
<comment type="cofactor">
    <cofactor evidence="1">
        <name>heme b</name>
        <dbReference type="ChEBI" id="CHEBI:60344"/>
    </cofactor>
</comment>
<feature type="transmembrane region" description="Helical" evidence="11">
    <location>
        <begin position="159"/>
        <end position="184"/>
    </location>
</feature>
<dbReference type="PANTHER" id="PTHR15422">
    <property type="entry name" value="OS05G0565100 PROTEIN"/>
    <property type="match status" value="1"/>
</dbReference>
<dbReference type="GO" id="GO:0046872">
    <property type="term" value="F:metal ion binding"/>
    <property type="evidence" value="ECO:0007669"/>
    <property type="project" value="UniProtKB-KW"/>
</dbReference>
<dbReference type="EMBL" id="OZ034818">
    <property type="protein sequence ID" value="CAL1390594.1"/>
    <property type="molecule type" value="Genomic_DNA"/>
</dbReference>
<keyword evidence="6" id="KW-0479">Metal-binding</keyword>
<evidence type="ECO:0000256" key="3">
    <source>
        <dbReference type="ARBA" id="ARBA00022448"/>
    </source>
</evidence>
<keyword evidence="7" id="KW-0249">Electron transport</keyword>
<feature type="transmembrane region" description="Helical" evidence="11">
    <location>
        <begin position="52"/>
        <end position="80"/>
    </location>
</feature>
<dbReference type="PANTHER" id="PTHR15422:SF24">
    <property type="entry name" value="DOMON RELATED DOMAIN-CONTAINING PROTEIN"/>
    <property type="match status" value="1"/>
</dbReference>
<accession>A0AAV2EXW5</accession>
<feature type="transmembrane region" description="Helical" evidence="11">
    <location>
        <begin position="128"/>
        <end position="147"/>
    </location>
</feature>
<feature type="signal peptide" evidence="12">
    <location>
        <begin position="1"/>
        <end position="28"/>
    </location>
</feature>
<dbReference type="GO" id="GO:0020037">
    <property type="term" value="F:heme binding"/>
    <property type="evidence" value="ECO:0007669"/>
    <property type="project" value="TreeGrafter"/>
</dbReference>
<evidence type="ECO:0000256" key="11">
    <source>
        <dbReference type="SAM" id="Phobius"/>
    </source>
</evidence>
<evidence type="ECO:0000256" key="7">
    <source>
        <dbReference type="ARBA" id="ARBA00022982"/>
    </source>
</evidence>
<evidence type="ECO:0000256" key="1">
    <source>
        <dbReference type="ARBA" id="ARBA00001970"/>
    </source>
</evidence>
<dbReference type="GO" id="GO:0140575">
    <property type="term" value="F:transmembrane monodehydroascorbate reductase activity"/>
    <property type="evidence" value="ECO:0007669"/>
    <property type="project" value="InterPro"/>
</dbReference>
<evidence type="ECO:0000256" key="5">
    <source>
        <dbReference type="ARBA" id="ARBA00022692"/>
    </source>
</evidence>
<feature type="transmembrane region" description="Helical" evidence="11">
    <location>
        <begin position="196"/>
        <end position="213"/>
    </location>
</feature>
<keyword evidence="10 11" id="KW-0472">Membrane</keyword>
<keyword evidence="4" id="KW-0349">Heme</keyword>
<evidence type="ECO:0000256" key="6">
    <source>
        <dbReference type="ARBA" id="ARBA00022723"/>
    </source>
</evidence>
<evidence type="ECO:0000313" key="15">
    <source>
        <dbReference type="Proteomes" id="UP001497516"/>
    </source>
</evidence>
<proteinExistence type="predicted"/>
<dbReference type="Pfam" id="PF03188">
    <property type="entry name" value="Cytochrom_B561"/>
    <property type="match status" value="1"/>
</dbReference>
<comment type="subcellular location">
    <subcellularLocation>
        <location evidence="2">Membrane</location>
        <topology evidence="2">Multi-pass membrane protein</topology>
    </subcellularLocation>
</comment>
<feature type="transmembrane region" description="Helical" evidence="11">
    <location>
        <begin position="92"/>
        <end position="116"/>
    </location>
</feature>